<evidence type="ECO:0000256" key="1">
    <source>
        <dbReference type="SAM" id="Coils"/>
    </source>
</evidence>
<dbReference type="PATRIC" id="fig|1550241.5.peg.1337"/>
<dbReference type="EMBL" id="CP009961">
    <property type="protein sequence ID" value="AKG38960.1"/>
    <property type="molecule type" value="Genomic_DNA"/>
</dbReference>
<name>A0A0F7FID6_9CREN</name>
<proteinExistence type="predicted"/>
<dbReference type="AlphaFoldDB" id="A0A0F7FID6"/>
<reference evidence="2 3" key="1">
    <citation type="journal article" date="2015" name="Stand. Genomic Sci.">
        <title>Complete genome sequence of and proposal of Thermofilum uzonense sp. nov. a novel hyperthermophilic crenarchaeon and emended description of the genus Thermofilum.</title>
        <authorList>
            <person name="Toshchakov S.V."/>
            <person name="Korzhenkov A.A."/>
            <person name="Samarov N.I."/>
            <person name="Mazunin I.O."/>
            <person name="Mozhey O.I."/>
            <person name="Shmyr I.S."/>
            <person name="Derbikova K.S."/>
            <person name="Taranov E.A."/>
            <person name="Dominova I.N."/>
            <person name="Bonch-Osmolovskaya E.A."/>
            <person name="Patrushev M.V."/>
            <person name="Podosokorskaya O.A."/>
            <person name="Kublanov I.V."/>
        </authorList>
    </citation>
    <scope>NUCLEOTIDE SEQUENCE [LARGE SCALE GENOMIC DNA]</scope>
    <source>
        <strain evidence="2 3">1807-2</strain>
    </source>
</reference>
<gene>
    <name evidence="2" type="ORF">MA03_06435</name>
</gene>
<keyword evidence="1" id="KW-0175">Coiled coil</keyword>
<dbReference type="HOGENOM" id="CLU_2366382_0_0_2"/>
<evidence type="ECO:0000313" key="2">
    <source>
        <dbReference type="EMBL" id="AKG38960.1"/>
    </source>
</evidence>
<organism evidence="2 3">
    <name type="scientific">Infirmifilum uzonense</name>
    <dbReference type="NCBI Taxonomy" id="1550241"/>
    <lineage>
        <taxon>Archaea</taxon>
        <taxon>Thermoproteota</taxon>
        <taxon>Thermoprotei</taxon>
        <taxon>Thermofilales</taxon>
        <taxon>Thermofilaceae</taxon>
        <taxon>Infirmifilum</taxon>
    </lineage>
</organism>
<protein>
    <submittedName>
        <fullName evidence="2">Uncharacterized protein</fullName>
    </submittedName>
</protein>
<dbReference type="Proteomes" id="UP000067434">
    <property type="component" value="Chromosome"/>
</dbReference>
<accession>A0A0F7FID6</accession>
<feature type="coiled-coil region" evidence="1">
    <location>
        <begin position="65"/>
        <end position="95"/>
    </location>
</feature>
<sequence length="95" mass="10861">MVSSRASSPGLSPLYSFFLEKDVGAIQAFQVDHARRAWYALTEAVEEVSLRRTRIASLRAYADILPEYRKTLDSIDAMLRELEELRSRIEGLLDE</sequence>
<dbReference type="KEGG" id="thf:MA03_06435"/>
<keyword evidence="3" id="KW-1185">Reference proteome</keyword>
<evidence type="ECO:0000313" key="3">
    <source>
        <dbReference type="Proteomes" id="UP000067434"/>
    </source>
</evidence>